<keyword evidence="2 7" id="KW-0349">Heme</keyword>
<protein>
    <recommendedName>
        <fullName evidence="10">Cytochrome C</fullName>
    </recommendedName>
</protein>
<evidence type="ECO:0008006" key="10">
    <source>
        <dbReference type="Google" id="ProtNLM"/>
    </source>
</evidence>
<dbReference type="SUPFAM" id="SSF47175">
    <property type="entry name" value="Cytochromes"/>
    <property type="match status" value="1"/>
</dbReference>
<evidence type="ECO:0000313" key="9">
    <source>
        <dbReference type="EMBL" id="ANY81827.1"/>
    </source>
</evidence>
<keyword evidence="5 6" id="KW-0408">Iron</keyword>
<dbReference type="AlphaFoldDB" id="A0A1B2EPC7"/>
<dbReference type="Pfam" id="PF01322">
    <property type="entry name" value="Cytochrom_C_2"/>
    <property type="match status" value="1"/>
</dbReference>
<reference evidence="9" key="1">
    <citation type="submission" date="2016-07" db="EMBL/GenBank/DDBJ databases">
        <title>Microvirga ossetica sp. nov. a new species of rhizobia isolated from root nodules of the legume species Vicia alpestris Steven originated from North Ossetia region in the Caucasus.</title>
        <authorList>
            <person name="Safronova V.I."/>
            <person name="Kuznetsova I.G."/>
            <person name="Sazanova A.L."/>
            <person name="Belimov A."/>
            <person name="Andronov E."/>
            <person name="Osledkin Y.S."/>
            <person name="Onishchuk O.P."/>
            <person name="Kurchak O.N."/>
            <person name="Shaposhnikov A.I."/>
            <person name="Willems A."/>
            <person name="Tikhonovich I.A."/>
        </authorList>
    </citation>
    <scope>NUCLEOTIDE SEQUENCE [LARGE SCALE GENOMIC DNA]</scope>
    <source>
        <strain evidence="9">V5/3M</strain>
    </source>
</reference>
<dbReference type="EMBL" id="CP016616">
    <property type="protein sequence ID" value="ANY81827.1"/>
    <property type="molecule type" value="Genomic_DNA"/>
</dbReference>
<evidence type="ECO:0000256" key="1">
    <source>
        <dbReference type="ARBA" id="ARBA00022448"/>
    </source>
</evidence>
<evidence type="ECO:0000256" key="6">
    <source>
        <dbReference type="PIRSR" id="PIRSR000027-1"/>
    </source>
</evidence>
<accession>A0A1B2EPC7</accession>
<dbReference type="Gene3D" id="1.20.120.10">
    <property type="entry name" value="Cytochrome c/b562"/>
    <property type="match status" value="1"/>
</dbReference>
<dbReference type="GO" id="GO:0020037">
    <property type="term" value="F:heme binding"/>
    <property type="evidence" value="ECO:0007669"/>
    <property type="project" value="InterPro"/>
</dbReference>
<evidence type="ECO:0000256" key="4">
    <source>
        <dbReference type="ARBA" id="ARBA00022982"/>
    </source>
</evidence>
<dbReference type="PIRSF" id="PIRSF000027">
    <property type="entry name" value="Cytc_c_prime"/>
    <property type="match status" value="1"/>
</dbReference>
<proteinExistence type="predicted"/>
<dbReference type="RefSeq" id="WP_157934182.1">
    <property type="nucleotide sequence ID" value="NZ_CP016616.1"/>
</dbReference>
<dbReference type="GO" id="GO:0022900">
    <property type="term" value="P:electron transport chain"/>
    <property type="evidence" value="ECO:0007669"/>
    <property type="project" value="InterPro"/>
</dbReference>
<keyword evidence="4" id="KW-0249">Electron transport</keyword>
<evidence type="ECO:0000256" key="8">
    <source>
        <dbReference type="SAM" id="SignalP"/>
    </source>
</evidence>
<feature type="binding site" description="covalent" evidence="7">
    <location>
        <position position="137"/>
    </location>
    <ligand>
        <name>heme c</name>
        <dbReference type="ChEBI" id="CHEBI:61717"/>
    </ligand>
</feature>
<feature type="signal peptide" evidence="8">
    <location>
        <begin position="1"/>
        <end position="21"/>
    </location>
</feature>
<feature type="binding site" description="covalent" evidence="7">
    <location>
        <position position="134"/>
    </location>
    <ligand>
        <name>heme c</name>
        <dbReference type="ChEBI" id="CHEBI:61717"/>
    </ligand>
</feature>
<dbReference type="GO" id="GO:0009055">
    <property type="term" value="F:electron transfer activity"/>
    <property type="evidence" value="ECO:0007669"/>
    <property type="project" value="InterPro"/>
</dbReference>
<feature type="chain" id="PRO_5008536162" description="Cytochrome C" evidence="8">
    <location>
        <begin position="22"/>
        <end position="146"/>
    </location>
</feature>
<dbReference type="KEGG" id="moc:BB934_14810"/>
<dbReference type="InterPro" id="IPR010980">
    <property type="entry name" value="Cyt_c/b562"/>
</dbReference>
<gene>
    <name evidence="9" type="ORF">BB934_14810</name>
</gene>
<sequence length="146" mass="15634">MRRTVIAALGMLIAGGVGVLAQPGDPIVQRQDLMKNNQEQMRTLTGMSRGQVPFNAATAQAAFQRLEQNARQIPALFPAGSTQGKTAALPAIWERKADFDARAMKLEQDAKAVQAGITDQASLQAAIQRVGQGCGGCHDAYRRKDS</sequence>
<keyword evidence="8" id="KW-0732">Signal</keyword>
<dbReference type="GO" id="GO:0042597">
    <property type="term" value="C:periplasmic space"/>
    <property type="evidence" value="ECO:0007669"/>
    <property type="project" value="InterPro"/>
</dbReference>
<dbReference type="OrthoDB" id="9811729at2"/>
<evidence type="ECO:0000256" key="7">
    <source>
        <dbReference type="PIRSR" id="PIRSR000027-2"/>
    </source>
</evidence>
<evidence type="ECO:0000256" key="3">
    <source>
        <dbReference type="ARBA" id="ARBA00022723"/>
    </source>
</evidence>
<name>A0A1B2EPC7_9HYPH</name>
<dbReference type="InterPro" id="IPR015984">
    <property type="entry name" value="Cyt_c_prime_subgr"/>
</dbReference>
<dbReference type="PROSITE" id="PS51009">
    <property type="entry name" value="CYTCII"/>
    <property type="match status" value="1"/>
</dbReference>
<evidence type="ECO:0000256" key="2">
    <source>
        <dbReference type="ARBA" id="ARBA00022617"/>
    </source>
</evidence>
<dbReference type="InterPro" id="IPR012127">
    <property type="entry name" value="Cyt_c_prime"/>
</dbReference>
<organism evidence="9">
    <name type="scientific">Microvirga ossetica</name>
    <dbReference type="NCBI Taxonomy" id="1882682"/>
    <lineage>
        <taxon>Bacteria</taxon>
        <taxon>Pseudomonadati</taxon>
        <taxon>Pseudomonadota</taxon>
        <taxon>Alphaproteobacteria</taxon>
        <taxon>Hyphomicrobiales</taxon>
        <taxon>Methylobacteriaceae</taxon>
        <taxon>Microvirga</taxon>
    </lineage>
</organism>
<dbReference type="PRINTS" id="PR00608">
    <property type="entry name" value="CYTCHROMECII"/>
</dbReference>
<keyword evidence="3 6" id="KW-0479">Metal-binding</keyword>
<evidence type="ECO:0000256" key="5">
    <source>
        <dbReference type="ARBA" id="ARBA00023004"/>
    </source>
</evidence>
<feature type="binding site" description="axial binding residue" evidence="6">
    <location>
        <position position="138"/>
    </location>
    <ligand>
        <name>heme c</name>
        <dbReference type="ChEBI" id="CHEBI:61717"/>
    </ligand>
    <ligandPart>
        <name>Fe</name>
        <dbReference type="ChEBI" id="CHEBI:18248"/>
    </ligandPart>
</feature>
<comment type="PTM">
    <text evidence="7">Binds 1 heme group per subunit.</text>
</comment>
<dbReference type="InterPro" id="IPR002321">
    <property type="entry name" value="Cyt_c_II"/>
</dbReference>
<keyword evidence="1" id="KW-0813">Transport</keyword>
<dbReference type="GO" id="GO:0005506">
    <property type="term" value="F:iron ion binding"/>
    <property type="evidence" value="ECO:0007669"/>
    <property type="project" value="InterPro"/>
</dbReference>